<feature type="region of interest" description="Disordered" evidence="1">
    <location>
        <begin position="1"/>
        <end position="121"/>
    </location>
</feature>
<evidence type="ECO:0008006" key="4">
    <source>
        <dbReference type="Google" id="ProtNLM"/>
    </source>
</evidence>
<dbReference type="AlphaFoldDB" id="A0AAQ4D4H6"/>
<reference evidence="2 3" key="1">
    <citation type="journal article" date="2023" name="Arcadia Sci">
        <title>De novo assembly of a long-read Amblyomma americanum tick genome.</title>
        <authorList>
            <person name="Chou S."/>
            <person name="Poskanzer K.E."/>
            <person name="Rollins M."/>
            <person name="Thuy-Boun P.S."/>
        </authorList>
    </citation>
    <scope>NUCLEOTIDE SEQUENCE [LARGE SCALE GENOMIC DNA]</scope>
    <source>
        <strain evidence="2">F_SG_1</strain>
        <tissue evidence="2">Salivary glands</tissue>
    </source>
</reference>
<dbReference type="GO" id="GO:0005634">
    <property type="term" value="C:nucleus"/>
    <property type="evidence" value="ECO:0007669"/>
    <property type="project" value="TreeGrafter"/>
</dbReference>
<feature type="compositionally biased region" description="Acidic residues" evidence="1">
    <location>
        <begin position="61"/>
        <end position="82"/>
    </location>
</feature>
<name>A0AAQ4D4H6_AMBAM</name>
<sequence length="282" mass="31192">MNSDSSRKATALESLVETYTDSDDELEAEPQDNATPLSAEDEVESTESAAQGAVSLVSYGLEDDDGASGSSEDEQPEESEDGESSKATRPRPESPVSFHRRLKNLPVDEIVLPPEPPGRCAPALQQKIARLYERKVRKGVDMNATIQMRKDFRNPSMYEKLVSFCGIDELGTNYPPELYDPSSWGPESDYEEVSRRQKEEMEKRQREKKPKVEFFRGVSKVPKPTKSKWDVVHRQPFQGIPRPSATTTAALGAPIAFAGTSKSTVISAFGALSKKPPTDTKH</sequence>
<dbReference type="PANTHER" id="PTHR13464:SF0">
    <property type="entry name" value="SAP30-BINDING PROTEIN"/>
    <property type="match status" value="1"/>
</dbReference>
<feature type="region of interest" description="Disordered" evidence="1">
    <location>
        <begin position="178"/>
        <end position="210"/>
    </location>
</feature>
<dbReference type="InterPro" id="IPR012479">
    <property type="entry name" value="SAP30BP"/>
</dbReference>
<dbReference type="PANTHER" id="PTHR13464">
    <property type="entry name" value="TRANSCRIPTIONAL REGULATOR PROTEIN HCNGP"/>
    <property type="match status" value="1"/>
</dbReference>
<proteinExistence type="predicted"/>
<keyword evidence="3" id="KW-1185">Reference proteome</keyword>
<feature type="compositionally biased region" description="Basic and acidic residues" evidence="1">
    <location>
        <begin position="192"/>
        <end position="210"/>
    </location>
</feature>
<comment type="caution">
    <text evidence="2">The sequence shown here is derived from an EMBL/GenBank/DDBJ whole genome shotgun (WGS) entry which is preliminary data.</text>
</comment>
<feature type="compositionally biased region" description="Acidic residues" evidence="1">
    <location>
        <begin position="20"/>
        <end position="30"/>
    </location>
</feature>
<protein>
    <recommendedName>
        <fullName evidence="4">SAP30-binding protein</fullName>
    </recommendedName>
</protein>
<dbReference type="GO" id="GO:0006355">
    <property type="term" value="P:regulation of DNA-templated transcription"/>
    <property type="evidence" value="ECO:0007669"/>
    <property type="project" value="InterPro"/>
</dbReference>
<dbReference type="EMBL" id="JARKHS020035283">
    <property type="protein sequence ID" value="KAK8757366.1"/>
    <property type="molecule type" value="Genomic_DNA"/>
</dbReference>
<feature type="compositionally biased region" description="Basic and acidic residues" evidence="1">
    <location>
        <begin position="83"/>
        <end position="92"/>
    </location>
</feature>
<gene>
    <name evidence="2" type="ORF">V5799_005001</name>
</gene>
<evidence type="ECO:0000313" key="2">
    <source>
        <dbReference type="EMBL" id="KAK8757366.1"/>
    </source>
</evidence>
<evidence type="ECO:0000256" key="1">
    <source>
        <dbReference type="SAM" id="MobiDB-lite"/>
    </source>
</evidence>
<dbReference type="Proteomes" id="UP001321473">
    <property type="component" value="Unassembled WGS sequence"/>
</dbReference>
<organism evidence="2 3">
    <name type="scientific">Amblyomma americanum</name>
    <name type="common">Lone star tick</name>
    <dbReference type="NCBI Taxonomy" id="6943"/>
    <lineage>
        <taxon>Eukaryota</taxon>
        <taxon>Metazoa</taxon>
        <taxon>Ecdysozoa</taxon>
        <taxon>Arthropoda</taxon>
        <taxon>Chelicerata</taxon>
        <taxon>Arachnida</taxon>
        <taxon>Acari</taxon>
        <taxon>Parasitiformes</taxon>
        <taxon>Ixodida</taxon>
        <taxon>Ixodoidea</taxon>
        <taxon>Ixodidae</taxon>
        <taxon>Amblyomminae</taxon>
        <taxon>Amblyomma</taxon>
    </lineage>
</organism>
<accession>A0AAQ4D4H6</accession>
<evidence type="ECO:0000313" key="3">
    <source>
        <dbReference type="Proteomes" id="UP001321473"/>
    </source>
</evidence>
<dbReference type="Pfam" id="PF07818">
    <property type="entry name" value="HCNGP"/>
    <property type="match status" value="1"/>
</dbReference>